<dbReference type="GO" id="GO:1990281">
    <property type="term" value="C:efflux pump complex"/>
    <property type="evidence" value="ECO:0007669"/>
    <property type="project" value="TreeGrafter"/>
</dbReference>
<dbReference type="InterPro" id="IPR058637">
    <property type="entry name" value="YknX-like_C"/>
</dbReference>
<organism evidence="5 6">
    <name type="scientific">Thermomonas haemolytica</name>
    <dbReference type="NCBI Taxonomy" id="141949"/>
    <lineage>
        <taxon>Bacteria</taxon>
        <taxon>Pseudomonadati</taxon>
        <taxon>Pseudomonadota</taxon>
        <taxon>Gammaproteobacteria</taxon>
        <taxon>Lysobacterales</taxon>
        <taxon>Lysobacteraceae</taxon>
        <taxon>Thermomonas</taxon>
    </lineage>
</organism>
<dbReference type="EMBL" id="SMAP01000003">
    <property type="protein sequence ID" value="TCT24910.1"/>
    <property type="molecule type" value="Genomic_DNA"/>
</dbReference>
<evidence type="ECO:0000313" key="5">
    <source>
        <dbReference type="EMBL" id="TCT24910.1"/>
    </source>
</evidence>
<feature type="domain" description="YknX-like C-terminal permuted SH3-like" evidence="4">
    <location>
        <begin position="276"/>
        <end position="342"/>
    </location>
</feature>
<dbReference type="NCBIfam" id="TIGR01730">
    <property type="entry name" value="RND_mfp"/>
    <property type="match status" value="1"/>
</dbReference>
<reference evidence="5 6" key="1">
    <citation type="submission" date="2019-03" db="EMBL/GenBank/DDBJ databases">
        <title>Genomic Encyclopedia of Type Strains, Phase IV (KMG-IV): sequencing the most valuable type-strain genomes for metagenomic binning, comparative biology and taxonomic classification.</title>
        <authorList>
            <person name="Goeker M."/>
        </authorList>
    </citation>
    <scope>NUCLEOTIDE SEQUENCE [LARGE SCALE GENOMIC DNA]</scope>
    <source>
        <strain evidence="5 6">DSM 13605</strain>
    </source>
</reference>
<dbReference type="FunFam" id="2.40.420.20:FF:000006">
    <property type="entry name" value="RND family efflux transporter MFP subunit"/>
    <property type="match status" value="1"/>
</dbReference>
<evidence type="ECO:0000313" key="6">
    <source>
        <dbReference type="Proteomes" id="UP000295414"/>
    </source>
</evidence>
<dbReference type="OrthoDB" id="9806939at2"/>
<keyword evidence="6" id="KW-1185">Reference proteome</keyword>
<feature type="coiled-coil region" evidence="3">
    <location>
        <begin position="105"/>
        <end position="163"/>
    </location>
</feature>
<dbReference type="Proteomes" id="UP000295414">
    <property type="component" value="Unassembled WGS sequence"/>
</dbReference>
<comment type="caution">
    <text evidence="5">The sequence shown here is derived from an EMBL/GenBank/DDBJ whole genome shotgun (WGS) entry which is preliminary data.</text>
</comment>
<gene>
    <name evidence="5" type="ORF">EDC34_103255</name>
</gene>
<dbReference type="GO" id="GO:0015562">
    <property type="term" value="F:efflux transmembrane transporter activity"/>
    <property type="evidence" value="ECO:0007669"/>
    <property type="project" value="TreeGrafter"/>
</dbReference>
<comment type="similarity">
    <text evidence="1">Belongs to the membrane fusion protein (MFP) (TC 8.A.1) family.</text>
</comment>
<dbReference type="PROSITE" id="PS51257">
    <property type="entry name" value="PROKAR_LIPOPROTEIN"/>
    <property type="match status" value="1"/>
</dbReference>
<dbReference type="PANTHER" id="PTHR30469">
    <property type="entry name" value="MULTIDRUG RESISTANCE PROTEIN MDTA"/>
    <property type="match status" value="1"/>
</dbReference>
<evidence type="ECO:0000259" key="4">
    <source>
        <dbReference type="Pfam" id="PF25989"/>
    </source>
</evidence>
<proteinExistence type="inferred from homology"/>
<dbReference type="Gene3D" id="2.40.50.100">
    <property type="match status" value="1"/>
</dbReference>
<evidence type="ECO:0000256" key="1">
    <source>
        <dbReference type="ARBA" id="ARBA00009477"/>
    </source>
</evidence>
<dbReference type="AlphaFoldDB" id="A0A4R3N6M6"/>
<keyword evidence="2" id="KW-0813">Transport</keyword>
<sequence length="344" mass="35604">MNHRLPVFLLCLLLTACGRSGDADDAEASTAAARTLVTPATAQRGTVAQTVTLYGQVEAGSDSQRMLVAPVEAIVAAIDAPAGSRVRQGQRIVRLQPSPATRAQWQSAQAEAQAAREALARAQRLRADGLGSQADIEAAQLRLRSADAQRTTLQARLAQLDLRAPAAGDVQRVLVNVGDLLAPGAPVASLAAVGAGVARFGIDPALIDSLQVGAPVQVQPLDGRPSFSANVRSLSRVPDPQTRLASFLVDIPAAYAPSPGQPLAARVAVASVRDAVVVPYAALLDDGGQPYVYVVKNGIAQRRDVQLGPTDARQAAILAGVRAGEPVVVAGGTALEDGMRVRTQ</sequence>
<dbReference type="Gene3D" id="1.10.287.470">
    <property type="entry name" value="Helix hairpin bin"/>
    <property type="match status" value="1"/>
</dbReference>
<keyword evidence="3" id="KW-0175">Coiled coil</keyword>
<dbReference type="Gene3D" id="2.40.420.20">
    <property type="match status" value="1"/>
</dbReference>
<name>A0A4R3N6M6_9GAMM</name>
<evidence type="ECO:0000256" key="3">
    <source>
        <dbReference type="SAM" id="Coils"/>
    </source>
</evidence>
<evidence type="ECO:0000256" key="2">
    <source>
        <dbReference type="ARBA" id="ARBA00022448"/>
    </source>
</evidence>
<dbReference type="PANTHER" id="PTHR30469:SF15">
    <property type="entry name" value="HLYD FAMILY OF SECRETION PROTEINS"/>
    <property type="match status" value="1"/>
</dbReference>
<dbReference type="SUPFAM" id="SSF111369">
    <property type="entry name" value="HlyD-like secretion proteins"/>
    <property type="match status" value="1"/>
</dbReference>
<protein>
    <submittedName>
        <fullName evidence="5">Membrane fusion protein (Multidrug efflux system)</fullName>
    </submittedName>
</protein>
<dbReference type="InterPro" id="IPR006143">
    <property type="entry name" value="RND_pump_MFP"/>
</dbReference>
<dbReference type="Pfam" id="PF25989">
    <property type="entry name" value="YknX_C"/>
    <property type="match status" value="1"/>
</dbReference>
<dbReference type="RefSeq" id="WP_114959629.1">
    <property type="nucleotide sequence ID" value="NZ_MSZW01000044.1"/>
</dbReference>
<accession>A0A4R3N6M6</accession>